<feature type="compositionally biased region" description="Basic and acidic residues" evidence="1">
    <location>
        <begin position="34"/>
        <end position="62"/>
    </location>
</feature>
<organism evidence="2 3">
    <name type="scientific">Dactylosporangium maewongense</name>
    <dbReference type="NCBI Taxonomy" id="634393"/>
    <lineage>
        <taxon>Bacteria</taxon>
        <taxon>Bacillati</taxon>
        <taxon>Actinomycetota</taxon>
        <taxon>Actinomycetes</taxon>
        <taxon>Micromonosporales</taxon>
        <taxon>Micromonosporaceae</taxon>
        <taxon>Dactylosporangium</taxon>
    </lineage>
</organism>
<gene>
    <name evidence="2" type="ORF">GCM10009827_039420</name>
</gene>
<evidence type="ECO:0000313" key="3">
    <source>
        <dbReference type="Proteomes" id="UP001501470"/>
    </source>
</evidence>
<proteinExistence type="predicted"/>
<sequence length="556" mass="58384">MQDQRGNLDETHVPGPRHPSDDDSTDDTAVGTAHTDHETGVVHDADADADADARTDDAREGETYPAGTYASESALTGADHDGIADRDDVKLVDHDQALEEERAEDRADGDRSDDTLSDGGSDDWTGNRAADERSDATPADGSSDDWAGDRAADARLDETLADERSDTRADDGSVDHSDDGSADWTGERSDDRADDGSGDRTDDRSGDWAGGATDTGNPTRDETAEEIAARDEDEARGDADFVPADIESRADERGEEEAAAAEDAEDRAWAADHATQLRAGSLPEDQSDTRAGDHTAVLADDRTDDEASGTRYADTAVLTDDHTDDNASDTRDAHTDGRIDDAPTYAGADDASAFTHADDASDYAATGNRADDDADVDVADDTDADTADDRRDGTLAGPVLTDDPVVTDEPVTAGEDGASSEALEGGEALDAGDVVAVPVPAGAADGDTTGAEGGAGQDLRPGAVETVPVGAIWAEGAADGLRERWRELQLRFIDDPRSVAGEADQLVTEAVTAVTGALESQRAQLSAWQQEGGEDTERLRAAVRQYRDFLDRLLGL</sequence>
<evidence type="ECO:0000313" key="2">
    <source>
        <dbReference type="EMBL" id="GAA1520038.1"/>
    </source>
</evidence>
<feature type="region of interest" description="Disordered" evidence="1">
    <location>
        <begin position="1"/>
        <end position="459"/>
    </location>
</feature>
<protein>
    <submittedName>
        <fullName evidence="2">Uncharacterized protein</fullName>
    </submittedName>
</protein>
<feature type="compositionally biased region" description="Basic and acidic residues" evidence="1">
    <location>
        <begin position="147"/>
        <end position="206"/>
    </location>
</feature>
<accession>A0ABP4LB25</accession>
<dbReference type="Proteomes" id="UP001501470">
    <property type="component" value="Unassembled WGS sequence"/>
</dbReference>
<feature type="compositionally biased region" description="Acidic residues" evidence="1">
    <location>
        <begin position="253"/>
        <end position="265"/>
    </location>
</feature>
<dbReference type="EMBL" id="BAAAQD010000007">
    <property type="protein sequence ID" value="GAA1520038.1"/>
    <property type="molecule type" value="Genomic_DNA"/>
</dbReference>
<feature type="compositionally biased region" description="Basic and acidic residues" evidence="1">
    <location>
        <begin position="78"/>
        <end position="114"/>
    </location>
</feature>
<feature type="compositionally biased region" description="Acidic residues" evidence="1">
    <location>
        <begin position="372"/>
        <end position="386"/>
    </location>
</feature>
<evidence type="ECO:0000256" key="1">
    <source>
        <dbReference type="SAM" id="MobiDB-lite"/>
    </source>
</evidence>
<dbReference type="RefSeq" id="WP_344503436.1">
    <property type="nucleotide sequence ID" value="NZ_BAAAQD010000007.1"/>
</dbReference>
<feature type="compositionally biased region" description="Basic and acidic residues" evidence="1">
    <location>
        <begin position="219"/>
        <end position="230"/>
    </location>
</feature>
<comment type="caution">
    <text evidence="2">The sequence shown here is derived from an EMBL/GenBank/DDBJ whole genome shotgun (WGS) entry which is preliminary data.</text>
</comment>
<feature type="compositionally biased region" description="Basic and acidic residues" evidence="1">
    <location>
        <begin position="319"/>
        <end position="341"/>
    </location>
</feature>
<name>A0ABP4LB25_9ACTN</name>
<reference evidence="3" key="1">
    <citation type="journal article" date="2019" name="Int. J. Syst. Evol. Microbiol.">
        <title>The Global Catalogue of Microorganisms (GCM) 10K type strain sequencing project: providing services to taxonomists for standard genome sequencing and annotation.</title>
        <authorList>
            <consortium name="The Broad Institute Genomics Platform"/>
            <consortium name="The Broad Institute Genome Sequencing Center for Infectious Disease"/>
            <person name="Wu L."/>
            <person name="Ma J."/>
        </authorList>
    </citation>
    <scope>NUCLEOTIDE SEQUENCE [LARGE SCALE GENOMIC DNA]</scope>
    <source>
        <strain evidence="3">JCM 15933</strain>
    </source>
</reference>
<keyword evidence="3" id="KW-1185">Reference proteome</keyword>
<feature type="compositionally biased region" description="Basic and acidic residues" evidence="1">
    <location>
        <begin position="1"/>
        <end position="12"/>
    </location>
</feature>
<feature type="compositionally biased region" description="Low complexity" evidence="1">
    <location>
        <begin position="431"/>
        <end position="450"/>
    </location>
</feature>